<dbReference type="Gene3D" id="3.40.30.10">
    <property type="entry name" value="Glutaredoxin"/>
    <property type="match status" value="2"/>
</dbReference>
<comment type="similarity">
    <text evidence="1">Belongs to the glutaredoxin family.</text>
</comment>
<reference evidence="4" key="2">
    <citation type="submission" date="2020-09" db="EMBL/GenBank/DDBJ databases">
        <authorList>
            <person name="Sun Q."/>
            <person name="Ohkuma M."/>
        </authorList>
    </citation>
    <scope>NUCLEOTIDE SEQUENCE</scope>
    <source>
        <strain evidence="4">JCM 11219</strain>
    </source>
</reference>
<dbReference type="PANTHER" id="PTHR37170:SF1">
    <property type="entry name" value="GLUTAREDOXIN-LIKE PROTEIN"/>
    <property type="match status" value="1"/>
</dbReference>
<dbReference type="EMBL" id="AP026830">
    <property type="protein sequence ID" value="BDR92032.1"/>
    <property type="molecule type" value="Genomic_DNA"/>
</dbReference>
<dbReference type="SUPFAM" id="SSF52833">
    <property type="entry name" value="Thioredoxin-like"/>
    <property type="match status" value="2"/>
</dbReference>
<protein>
    <submittedName>
        <fullName evidence="4">Glutaredoxin</fullName>
    </submittedName>
</protein>
<evidence type="ECO:0000313" key="4">
    <source>
        <dbReference type="EMBL" id="GGI68439.1"/>
    </source>
</evidence>
<evidence type="ECO:0000313" key="6">
    <source>
        <dbReference type="Proteomes" id="UP001060771"/>
    </source>
</evidence>
<reference evidence="6" key="3">
    <citation type="submission" date="2022-09" db="EMBL/GenBank/DDBJ databases">
        <title>Complete genome sequence of Vulcanisaeta souniana.</title>
        <authorList>
            <person name="Kato S."/>
            <person name="Itoh T."/>
            <person name="Ohkuma M."/>
        </authorList>
    </citation>
    <scope>NUCLEOTIDE SEQUENCE [LARGE SCALE GENOMIC DNA]</scope>
    <source>
        <strain evidence="6">JCM 11219</strain>
    </source>
</reference>
<dbReference type="AlphaFoldDB" id="A0A830ECB7"/>
<dbReference type="EMBL" id="BMNM01000001">
    <property type="protein sequence ID" value="GGI68439.1"/>
    <property type="molecule type" value="Genomic_DNA"/>
</dbReference>
<evidence type="ECO:0000313" key="3">
    <source>
        <dbReference type="EMBL" id="BDR92032.1"/>
    </source>
</evidence>
<name>A0A830ECB7_9CREN</name>
<proteinExistence type="inferred from homology"/>
<dbReference type="InterPro" id="IPR012336">
    <property type="entry name" value="Thioredoxin-like_fold"/>
</dbReference>
<dbReference type="NCBIfam" id="TIGR02187">
    <property type="entry name" value="PDO_seleno_TRX"/>
    <property type="match status" value="1"/>
</dbReference>
<dbReference type="Pfam" id="PF13192">
    <property type="entry name" value="Thioredoxin_3"/>
    <property type="match status" value="1"/>
</dbReference>
<evidence type="ECO:0000256" key="1">
    <source>
        <dbReference type="ARBA" id="ARBA00007787"/>
    </source>
</evidence>
<gene>
    <name evidence="4" type="ORF">GCM10007112_01800</name>
    <name evidence="3" type="ORF">Vsou_11250</name>
</gene>
<accession>A0A830ECB7</accession>
<reference evidence="4" key="1">
    <citation type="journal article" date="2014" name="Int. J. Syst. Evol. Microbiol.">
        <title>Complete genome sequence of Corynebacterium casei LMG S-19264T (=DSM 44701T), isolated from a smear-ripened cheese.</title>
        <authorList>
            <consortium name="US DOE Joint Genome Institute (JGI-PGF)"/>
            <person name="Walter F."/>
            <person name="Albersmeier A."/>
            <person name="Kalinowski J."/>
            <person name="Ruckert C."/>
        </authorList>
    </citation>
    <scope>NUCLEOTIDE SEQUENCE</scope>
    <source>
        <strain evidence="4">JCM 11219</strain>
    </source>
</reference>
<sequence length="265" mass="29422">MGKKAFYRGILHEDRMSATPFEKPQGTSEVPHIEVDEETKEIIKEILSQMKNPVEVLFFTSNTCGNRDTNWCVPTEELLDLLAELAPPGKLILKKIKYEENNGLFAKYNVELPRVPVIYLLDGAIKYLGAPLGEEVRAFIETIVRISVGETKLRPKTKKGLEALMSADNSKKVEVLTVVTPSCPYCPYAVLMANMFAYDSKGKVVSITVEAYEESDIADAYQVTAVPTVVLKREDQDVGNVEFIGVPPESDLLKKVLDYSGVGSQ</sequence>
<dbReference type="Proteomes" id="UP001060771">
    <property type="component" value="Chromosome"/>
</dbReference>
<organism evidence="4 5">
    <name type="scientific">Vulcanisaeta souniana JCM 11219</name>
    <dbReference type="NCBI Taxonomy" id="1293586"/>
    <lineage>
        <taxon>Archaea</taxon>
        <taxon>Thermoproteota</taxon>
        <taxon>Thermoprotei</taxon>
        <taxon>Thermoproteales</taxon>
        <taxon>Thermoproteaceae</taxon>
        <taxon>Vulcanisaeta</taxon>
    </lineage>
</organism>
<dbReference type="InterPro" id="IPR036249">
    <property type="entry name" value="Thioredoxin-like_sf"/>
</dbReference>
<evidence type="ECO:0000313" key="5">
    <source>
        <dbReference type="Proteomes" id="UP000657075"/>
    </source>
</evidence>
<reference evidence="3" key="4">
    <citation type="journal article" date="2023" name="Microbiol. Resour. Announc.">
        <title>Complete Genome Sequence of Vulcanisaeta souniana Strain IC-059, a Hyperthermophilic Archaeon Isolated from Hot Spring Water in Japan.</title>
        <authorList>
            <person name="Kato S."/>
            <person name="Itoh T."/>
            <person name="Wu L."/>
            <person name="Ma J."/>
            <person name="Ohkuma M."/>
        </authorList>
    </citation>
    <scope>NUCLEOTIDE SEQUENCE</scope>
    <source>
        <strain evidence="3">JCM 11219</strain>
    </source>
</reference>
<dbReference type="Proteomes" id="UP000657075">
    <property type="component" value="Unassembled WGS sequence"/>
</dbReference>
<dbReference type="PANTHER" id="PTHR37170">
    <property type="entry name" value="GLUTAREDOXIN-RELATED"/>
    <property type="match status" value="1"/>
</dbReference>
<feature type="domain" description="Thioredoxin-like fold" evidence="2">
    <location>
        <begin position="177"/>
        <end position="256"/>
    </location>
</feature>
<keyword evidence="6" id="KW-1185">Reference proteome</keyword>
<evidence type="ECO:0000259" key="2">
    <source>
        <dbReference type="Pfam" id="PF13192"/>
    </source>
</evidence>
<dbReference type="InterPro" id="IPR011903">
    <property type="entry name" value="TON_0319-like"/>
</dbReference>